<evidence type="ECO:0000259" key="2">
    <source>
        <dbReference type="PROSITE" id="PS50905"/>
    </source>
</evidence>
<evidence type="ECO:0000313" key="3">
    <source>
        <dbReference type="EMBL" id="MEN2988153.1"/>
    </source>
</evidence>
<sequence length="175" mass="18644">MTERPTPDAPAAREPSQAGAPQAEPPLAGTRTESNLVKAFLAEAAANRRFLYFARQADVEGFNDVAAVFRSIAEGETGHALGHLEFLEEAGGDPATGMPIGTTPENLASAIVSEEADATETYPEMARTARAEGQIEAAEWFETLARAERAHAARFRRSLSSLEEDAEAEGRDDGA</sequence>
<dbReference type="Gene3D" id="1.20.1260.10">
    <property type="match status" value="1"/>
</dbReference>
<dbReference type="PROSITE" id="PS50905">
    <property type="entry name" value="FERRITIN_LIKE"/>
    <property type="match status" value="1"/>
</dbReference>
<gene>
    <name evidence="3" type="ORF">WG926_07540</name>
</gene>
<evidence type="ECO:0000313" key="4">
    <source>
        <dbReference type="Proteomes" id="UP001413721"/>
    </source>
</evidence>
<feature type="region of interest" description="Disordered" evidence="1">
    <location>
        <begin position="156"/>
        <end position="175"/>
    </location>
</feature>
<dbReference type="PANTHER" id="PTHR33746:SF4">
    <property type="entry name" value="RUBRERYTHRIN"/>
    <property type="match status" value="1"/>
</dbReference>
<dbReference type="InterPro" id="IPR052753">
    <property type="entry name" value="Rbr2/Nigerythrin"/>
</dbReference>
<dbReference type="RefSeq" id="WP_345935534.1">
    <property type="nucleotide sequence ID" value="NZ_JBBKTV010000013.1"/>
</dbReference>
<dbReference type="InterPro" id="IPR003251">
    <property type="entry name" value="Rr_diiron-bd_dom"/>
</dbReference>
<dbReference type="PANTHER" id="PTHR33746">
    <property type="entry name" value="RUBRERYTHRIN"/>
    <property type="match status" value="1"/>
</dbReference>
<dbReference type="SUPFAM" id="SSF47240">
    <property type="entry name" value="Ferritin-like"/>
    <property type="match status" value="1"/>
</dbReference>
<evidence type="ECO:0000256" key="1">
    <source>
        <dbReference type="SAM" id="MobiDB-lite"/>
    </source>
</evidence>
<reference evidence="3 4" key="1">
    <citation type="submission" date="2024-03" db="EMBL/GenBank/DDBJ databases">
        <title>High-quality draft genome sequencing of Tistrella sp. BH-R2-4.</title>
        <authorList>
            <person name="Dong C."/>
        </authorList>
    </citation>
    <scope>NUCLEOTIDE SEQUENCE [LARGE SCALE GENOMIC DNA]</scope>
    <source>
        <strain evidence="3 4">BH-R2-4</strain>
    </source>
</reference>
<comment type="caution">
    <text evidence="3">The sequence shown here is derived from an EMBL/GenBank/DDBJ whole genome shotgun (WGS) entry which is preliminary data.</text>
</comment>
<accession>A0ABU9YH78</accession>
<protein>
    <submittedName>
        <fullName evidence="3">Rubrerythrin family protein</fullName>
    </submittedName>
</protein>
<dbReference type="InterPro" id="IPR009040">
    <property type="entry name" value="Ferritin-like_diiron"/>
</dbReference>
<feature type="domain" description="Ferritin-like diiron" evidence="2">
    <location>
        <begin position="26"/>
        <end position="166"/>
    </location>
</feature>
<feature type="region of interest" description="Disordered" evidence="1">
    <location>
        <begin position="1"/>
        <end position="31"/>
    </location>
</feature>
<dbReference type="InterPro" id="IPR009078">
    <property type="entry name" value="Ferritin-like_SF"/>
</dbReference>
<keyword evidence="4" id="KW-1185">Reference proteome</keyword>
<name>A0ABU9YH78_9PROT</name>
<dbReference type="Proteomes" id="UP001413721">
    <property type="component" value="Unassembled WGS sequence"/>
</dbReference>
<dbReference type="Pfam" id="PF02915">
    <property type="entry name" value="Rubrerythrin"/>
    <property type="match status" value="1"/>
</dbReference>
<organism evidence="3 4">
    <name type="scientific">Tistrella arctica</name>
    <dbReference type="NCBI Taxonomy" id="3133430"/>
    <lineage>
        <taxon>Bacteria</taxon>
        <taxon>Pseudomonadati</taxon>
        <taxon>Pseudomonadota</taxon>
        <taxon>Alphaproteobacteria</taxon>
        <taxon>Geminicoccales</taxon>
        <taxon>Geminicoccaceae</taxon>
        <taxon>Tistrella</taxon>
    </lineage>
</organism>
<proteinExistence type="predicted"/>
<dbReference type="EMBL" id="JBBKTW010000002">
    <property type="protein sequence ID" value="MEN2988153.1"/>
    <property type="molecule type" value="Genomic_DNA"/>
</dbReference>
<dbReference type="InterPro" id="IPR012347">
    <property type="entry name" value="Ferritin-like"/>
</dbReference>
<dbReference type="CDD" id="cd01041">
    <property type="entry name" value="Rubrerythrin"/>
    <property type="match status" value="1"/>
</dbReference>